<evidence type="ECO:0000313" key="4">
    <source>
        <dbReference type="Proteomes" id="UP001348817"/>
    </source>
</evidence>
<accession>A0AAU9CFV0</accession>
<evidence type="ECO:0000313" key="3">
    <source>
        <dbReference type="EMBL" id="BDD08863.1"/>
    </source>
</evidence>
<organism evidence="3 4">
    <name type="scientific">Fulvitalea axinellae</name>
    <dbReference type="NCBI Taxonomy" id="1182444"/>
    <lineage>
        <taxon>Bacteria</taxon>
        <taxon>Pseudomonadati</taxon>
        <taxon>Bacteroidota</taxon>
        <taxon>Cytophagia</taxon>
        <taxon>Cytophagales</taxon>
        <taxon>Persicobacteraceae</taxon>
        <taxon>Fulvitalea</taxon>
    </lineage>
</organism>
<gene>
    <name evidence="3" type="ORF">FUAX_12950</name>
</gene>
<dbReference type="SMART" id="SM00740">
    <property type="entry name" value="PASTA"/>
    <property type="match status" value="3"/>
</dbReference>
<evidence type="ECO:0000259" key="2">
    <source>
        <dbReference type="PROSITE" id="PS51178"/>
    </source>
</evidence>
<name>A0AAU9CFV0_9BACT</name>
<evidence type="ECO:0000256" key="1">
    <source>
        <dbReference type="SAM" id="Phobius"/>
    </source>
</evidence>
<feature type="domain" description="PASTA" evidence="2">
    <location>
        <begin position="40"/>
        <end position="108"/>
    </location>
</feature>
<dbReference type="Proteomes" id="UP001348817">
    <property type="component" value="Chromosome"/>
</dbReference>
<feature type="domain" description="PASTA" evidence="2">
    <location>
        <begin position="183"/>
        <end position="250"/>
    </location>
</feature>
<keyword evidence="4" id="KW-1185">Reference proteome</keyword>
<proteinExistence type="predicted"/>
<dbReference type="InterPro" id="IPR005543">
    <property type="entry name" value="PASTA_dom"/>
</dbReference>
<dbReference type="KEGG" id="fax:FUAX_12950"/>
<protein>
    <recommendedName>
        <fullName evidence="2">PASTA domain-containing protein</fullName>
    </recommendedName>
</protein>
<dbReference type="Pfam" id="PF03793">
    <property type="entry name" value="PASTA"/>
    <property type="match status" value="2"/>
</dbReference>
<reference evidence="3 4" key="1">
    <citation type="submission" date="2021-12" db="EMBL/GenBank/DDBJ databases">
        <title>Genome sequencing of bacteria with rrn-lacking chromosome and rrn-plasmid.</title>
        <authorList>
            <person name="Anda M."/>
            <person name="Iwasaki W."/>
        </authorList>
    </citation>
    <scope>NUCLEOTIDE SEQUENCE [LARGE SCALE GENOMIC DNA]</scope>
    <source>
        <strain evidence="3 4">DSM 100852</strain>
    </source>
</reference>
<keyword evidence="1" id="KW-1133">Transmembrane helix</keyword>
<dbReference type="EMBL" id="AP025314">
    <property type="protein sequence ID" value="BDD08863.1"/>
    <property type="molecule type" value="Genomic_DNA"/>
</dbReference>
<dbReference type="Gene3D" id="3.30.10.20">
    <property type="match status" value="3"/>
</dbReference>
<keyword evidence="1" id="KW-0812">Transmembrane</keyword>
<dbReference type="PROSITE" id="PS51178">
    <property type="entry name" value="PASTA"/>
    <property type="match status" value="2"/>
</dbReference>
<dbReference type="CDD" id="cd06577">
    <property type="entry name" value="PASTA_pknB"/>
    <property type="match status" value="2"/>
</dbReference>
<sequence length="266" mass="29349">MKEKIKALLRPLVHLTVMAGLVLSGMLLFFYVYLPVTTKKGQTITVPDLHGVKEARLGEFLTSRNLRFEISADSGYSAELPPLAVLQQHPKAGAKVKEGRKVYITLNAENPPLTKMPNLVDGSLKSAEILLQSAGLKRGEITYEPDRNINAVLRQEYKGKPIKEGVKIPKGEKIDLIVGNGVGKEKFTLDNLLDKPLDEVRLQLSGSSLKIGSIIHVDGPDSLTNKVARQFPEVGESVRTGEEVDLWVYNWDQVKDDKASGNDEQP</sequence>
<dbReference type="SUPFAM" id="SSF54184">
    <property type="entry name" value="Penicillin-binding protein 2x (pbp-2x), c-terminal domain"/>
    <property type="match status" value="1"/>
</dbReference>
<keyword evidence="1" id="KW-0472">Membrane</keyword>
<dbReference type="RefSeq" id="WP_338394092.1">
    <property type="nucleotide sequence ID" value="NZ_AP025314.1"/>
</dbReference>
<feature type="transmembrane region" description="Helical" evidence="1">
    <location>
        <begin position="12"/>
        <end position="34"/>
    </location>
</feature>
<dbReference type="AlphaFoldDB" id="A0AAU9CFV0"/>